<name>A0A098VY39_9MICR</name>
<dbReference type="GeneID" id="25258421"/>
<dbReference type="GeneID" id="25259944"/>
<accession>A0A098VY39</accession>
<evidence type="ECO:0000313" key="3">
    <source>
        <dbReference type="Proteomes" id="UP000029725"/>
    </source>
</evidence>
<dbReference type="EMBL" id="JMKJ01000366">
    <property type="protein sequence ID" value="KGG51178.1"/>
    <property type="molecule type" value="Genomic_DNA"/>
</dbReference>
<protein>
    <submittedName>
        <fullName evidence="2">Uncharacterized protein</fullName>
    </submittedName>
</protein>
<dbReference type="RefSeq" id="XP_013237605.1">
    <property type="nucleotide sequence ID" value="XM_013382151.1"/>
</dbReference>
<sequence length="83" mass="9718">MEFTSDKLERYNTLTKKPVDEFCVLVYFILSQVDDIYFLEPEFKEEFYQLVKDGCWTDSPQIYMEWKARQAAAATNGGAVAHH</sequence>
<dbReference type="HOGENOM" id="CLU_2543061_0_0_1"/>
<dbReference type="AlphaFoldDB" id="A0A098VY39"/>
<dbReference type="EMBL" id="JMKJ01000047">
    <property type="protein sequence ID" value="KGG52691.1"/>
    <property type="molecule type" value="Genomic_DNA"/>
</dbReference>
<proteinExistence type="predicted"/>
<reference evidence="2 3" key="1">
    <citation type="submission" date="2014-04" db="EMBL/GenBank/DDBJ databases">
        <title>A new species of microsporidia sheds light on the evolution of extreme parasitism.</title>
        <authorList>
            <person name="Haag K.L."/>
            <person name="James T.Y."/>
            <person name="Larsson R."/>
            <person name="Schaer T.M."/>
            <person name="Refardt D."/>
            <person name="Pombert J.-F."/>
            <person name="Ebert D."/>
        </authorList>
    </citation>
    <scope>NUCLEOTIDE SEQUENCE [LARGE SCALE GENOMIC DNA]</scope>
    <source>
        <strain evidence="2 3">UGP3</strain>
        <tissue evidence="2">Spores</tissue>
    </source>
</reference>
<dbReference type="VEuPathDB" id="MicrosporidiaDB:DI09_42p210"/>
<evidence type="ECO:0000313" key="2">
    <source>
        <dbReference type="EMBL" id="KGG52691.1"/>
    </source>
</evidence>
<comment type="caution">
    <text evidence="2">The sequence shown here is derived from an EMBL/GenBank/DDBJ whole genome shotgun (WGS) entry which is preliminary data.</text>
</comment>
<gene>
    <name evidence="2" type="ORF">DI09_142p40</name>
    <name evidence="1" type="ORF">DI09_42p210</name>
</gene>
<dbReference type="Proteomes" id="UP000029725">
    <property type="component" value="Unassembled WGS sequence"/>
</dbReference>
<dbReference type="VEuPathDB" id="MicrosporidiaDB:DI09_142p40"/>
<keyword evidence="3" id="KW-1185">Reference proteome</keyword>
<organism evidence="2 3">
    <name type="scientific">Mitosporidium daphniae</name>
    <dbReference type="NCBI Taxonomy" id="1485682"/>
    <lineage>
        <taxon>Eukaryota</taxon>
        <taxon>Fungi</taxon>
        <taxon>Fungi incertae sedis</taxon>
        <taxon>Microsporidia</taxon>
        <taxon>Mitosporidium</taxon>
    </lineage>
</organism>
<evidence type="ECO:0000313" key="1">
    <source>
        <dbReference type="EMBL" id="KGG51178.1"/>
    </source>
</evidence>
<dbReference type="RefSeq" id="XP_013239127.1">
    <property type="nucleotide sequence ID" value="XM_013383673.1"/>
</dbReference>